<comment type="subcellular location">
    <subcellularLocation>
        <location evidence="1">Endoplasmic reticulum membrane</location>
        <topology evidence="1">Multi-pass membrane protein</topology>
    </subcellularLocation>
</comment>
<dbReference type="GO" id="GO:0005789">
    <property type="term" value="C:endoplasmic reticulum membrane"/>
    <property type="evidence" value="ECO:0007669"/>
    <property type="project" value="UniProtKB-SubCell"/>
</dbReference>
<dbReference type="InterPro" id="IPR012908">
    <property type="entry name" value="PGAP1-ab_dom-like"/>
</dbReference>
<dbReference type="EC" id="3.1.-.-" evidence="10"/>
<keyword evidence="4 10" id="KW-0812">Transmembrane</keyword>
<evidence type="ECO:0000256" key="9">
    <source>
        <dbReference type="ARBA" id="ARBA00023136"/>
    </source>
</evidence>
<feature type="transmembrane region" description="Helical" evidence="10">
    <location>
        <begin position="7"/>
        <end position="29"/>
    </location>
</feature>
<evidence type="ECO:0000313" key="15">
    <source>
        <dbReference type="Proteomes" id="UP000009046"/>
    </source>
</evidence>
<feature type="transmembrane region" description="Helical" evidence="10">
    <location>
        <begin position="882"/>
        <end position="899"/>
    </location>
</feature>
<protein>
    <recommendedName>
        <fullName evidence="10">GPI inositol-deacylase</fullName>
        <ecNumber evidence="10">3.1.-.-</ecNumber>
    </recommendedName>
</protein>
<dbReference type="PANTHER" id="PTHR15495">
    <property type="entry name" value="NEGATIVE REGULATOR OF VESICLE FORMATION-RELATED"/>
    <property type="match status" value="1"/>
</dbReference>
<organism>
    <name type="scientific">Pediculus humanus subsp. corporis</name>
    <name type="common">Body louse</name>
    <dbReference type="NCBI Taxonomy" id="121224"/>
    <lineage>
        <taxon>Eukaryota</taxon>
        <taxon>Metazoa</taxon>
        <taxon>Ecdysozoa</taxon>
        <taxon>Arthropoda</taxon>
        <taxon>Hexapoda</taxon>
        <taxon>Insecta</taxon>
        <taxon>Pterygota</taxon>
        <taxon>Neoptera</taxon>
        <taxon>Paraneoptera</taxon>
        <taxon>Psocodea</taxon>
        <taxon>Troctomorpha</taxon>
        <taxon>Phthiraptera</taxon>
        <taxon>Anoplura</taxon>
        <taxon>Pediculidae</taxon>
        <taxon>Pediculus</taxon>
    </lineage>
</organism>
<evidence type="ECO:0000256" key="10">
    <source>
        <dbReference type="RuleBase" id="RU365011"/>
    </source>
</evidence>
<dbReference type="EnsemblMetazoa" id="PHUM208990-RA">
    <property type="protein sequence ID" value="PHUM208990-PA"/>
    <property type="gene ID" value="PHUM208990"/>
</dbReference>
<comment type="similarity">
    <text evidence="2 10">Belongs to the GPI inositol-deacylase family.</text>
</comment>
<dbReference type="GO" id="GO:0006888">
    <property type="term" value="P:endoplasmic reticulum to Golgi vesicle-mediated transport"/>
    <property type="evidence" value="ECO:0007669"/>
    <property type="project" value="TreeGrafter"/>
</dbReference>
<dbReference type="EMBL" id="AAZO01002414">
    <property type="status" value="NOT_ANNOTATED_CDS"/>
    <property type="molecule type" value="Genomic_DNA"/>
</dbReference>
<name>E0VHG5_PEDHC</name>
<comment type="function">
    <text evidence="10">Involved in inositol deacylation of GPI-anchored proteins which plays important roles in the quality control and ER-associated degradation of GPI-anchored proteins.</text>
</comment>
<feature type="transmembrane region" description="Helical" evidence="10">
    <location>
        <begin position="853"/>
        <end position="870"/>
    </location>
</feature>
<proteinExistence type="inferred from homology"/>
<keyword evidence="8 10" id="KW-1133">Transmembrane helix</keyword>
<reference evidence="14" key="3">
    <citation type="submission" date="2021-02" db="UniProtKB">
        <authorList>
            <consortium name="EnsemblMetazoa"/>
        </authorList>
    </citation>
    <scope>IDENTIFICATION</scope>
    <source>
        <strain evidence="14">USDA</strain>
    </source>
</reference>
<feature type="domain" description="GPI inositol-deacylase PGAP1-like alpha/beta" evidence="11">
    <location>
        <begin position="83"/>
        <end position="297"/>
    </location>
</feature>
<dbReference type="Pfam" id="PF24660">
    <property type="entry name" value="PGAP1_3rd"/>
    <property type="match status" value="1"/>
</dbReference>
<dbReference type="Gene3D" id="3.40.50.1820">
    <property type="entry name" value="alpha/beta hydrolase"/>
    <property type="match status" value="1"/>
</dbReference>
<feature type="transmembrane region" description="Helical" evidence="10">
    <location>
        <begin position="814"/>
        <end position="833"/>
    </location>
</feature>
<reference evidence="13" key="2">
    <citation type="submission" date="2007-04" db="EMBL/GenBank/DDBJ databases">
        <title>The genome of the human body louse.</title>
        <authorList>
            <consortium name="The Human Body Louse Genome Consortium"/>
            <person name="Kirkness E."/>
            <person name="Walenz B."/>
            <person name="Hass B."/>
            <person name="Bruggner R."/>
            <person name="Strausberg R."/>
        </authorList>
    </citation>
    <scope>NUCLEOTIDE SEQUENCE</scope>
    <source>
        <strain evidence="13">USDA</strain>
    </source>
</reference>
<feature type="domain" description="GPI inositol-deacylase transmembrane" evidence="12">
    <location>
        <begin position="722"/>
        <end position="917"/>
    </location>
</feature>
<sequence>MSYYLPVNLTVVLSLVIFIFYLLGLQNILTSYQKNDCEMTFMFQYPQFVEISLPDEIRQKYFKYTLYGYSEGSFTAQLRKMNFKGIPVLYIPGSSGSHKQGRSLASVSLRKSVNSRAPYHFNYFMIDFNEEQSAIFGGVLEHQTKFVVHCIKKILSLYQNNEGTKPESVILIGHSIGGILAKAALMDDNFDSKTVRLIITLASPHKYPLVQFDSYISTFYQKVNNFWNNNTNLKHVNYVSIGGGFKDLIVRPDVTFDSKADFSVATTAVPGVWLSNDHLSIMWCKQLILTIIRALFDSIDISTKQLSSNKEYINSVFQYHLLKRSAGKKYFGSLVSRFSSFEKSTNWYENLQRQFTVTKTRGVNTNNYIMIRLFLEPKNEMAFIEAKNLNVRDWVYVCTADLVYNSIRMCESGENLSNETEIAPVNSEQKYKRKFVNLNLLELKHKSFSHVIVKIPPSDSYMSVSVDIYQKSERNLNCNVPRIYSIVPETIIENTHGDALYYSINLIGFENIWQSYVLTLESNSCKNSNNNAVVTFKVPWLNADQHFFFENKDVLMVPLNLMSPKPKNSDEFLHPAVKLNLDPTCKYKIKIHTSVIGIFSQGARYYSLMLPAFLATVAILTVRQQILFLEEKKCVLFHSALSTAVWNISFDISIPRFFNVDGIKFGFIFFDYFALCCCHNSHICVGSGLLRGNCHELLARAVSGIINWSEWVISALHQVPLIAAVLLISLSLSTCGAISLWLGTLFYFLKLCKMYEEYLEELFNYSLKLIAKTVKKVVNSKESQEKKLKEIKGGGDDEKDSEKISEEMDLLSNIHFHTSVFLIWLLTSILYVPSLQAWAKNHRYSILLEKDPSAIPSIIVCACGAVLWQSSVPKKSKFSKPTANALMLFAVGSIIYGTMSLYRLGYILSATLLILSINQILSFW</sequence>
<dbReference type="Proteomes" id="UP000009046">
    <property type="component" value="Unassembled WGS sequence"/>
</dbReference>
<evidence type="ECO:0000256" key="4">
    <source>
        <dbReference type="ARBA" id="ARBA00022692"/>
    </source>
</evidence>
<keyword evidence="6 10" id="KW-0256">Endoplasmic reticulum</keyword>
<gene>
    <name evidence="14" type="primary">8237363</name>
    <name evidence="13" type="ORF">Phum_PHUM208990</name>
</gene>
<dbReference type="InterPro" id="IPR039529">
    <property type="entry name" value="PGAP1/BST1"/>
</dbReference>
<dbReference type="STRING" id="121224.E0VHG5"/>
<accession>E0VHG5</accession>
<dbReference type="GO" id="GO:0050185">
    <property type="term" value="F:phosphatidylinositol deacylase activity"/>
    <property type="evidence" value="ECO:0007669"/>
    <property type="project" value="TreeGrafter"/>
</dbReference>
<keyword evidence="9 10" id="KW-0472">Membrane</keyword>
<dbReference type="InterPro" id="IPR056824">
    <property type="entry name" value="PGAP1_TMD"/>
</dbReference>
<evidence type="ECO:0000259" key="12">
    <source>
        <dbReference type="Pfam" id="PF25140"/>
    </source>
</evidence>
<dbReference type="GO" id="GO:0006505">
    <property type="term" value="P:GPI anchor metabolic process"/>
    <property type="evidence" value="ECO:0007669"/>
    <property type="project" value="TreeGrafter"/>
</dbReference>
<evidence type="ECO:0000259" key="11">
    <source>
        <dbReference type="Pfam" id="PF07819"/>
    </source>
</evidence>
<dbReference type="FunCoup" id="E0VHG5">
    <property type="interactions" value="1107"/>
</dbReference>
<evidence type="ECO:0000256" key="6">
    <source>
        <dbReference type="ARBA" id="ARBA00022824"/>
    </source>
</evidence>
<evidence type="ECO:0000256" key="7">
    <source>
        <dbReference type="ARBA" id="ARBA00022927"/>
    </source>
</evidence>
<dbReference type="Pfam" id="PF25140">
    <property type="entry name" value="PGAP1_TMD"/>
    <property type="match status" value="1"/>
</dbReference>
<keyword evidence="3 10" id="KW-0813">Transport</keyword>
<dbReference type="CTD" id="8237363"/>
<dbReference type="VEuPathDB" id="VectorBase:PHUM208990"/>
<comment type="caution">
    <text evidence="10">Lacks conserved residue(s) required for the propagation of feature annotation.</text>
</comment>
<keyword evidence="5 10" id="KW-0378">Hydrolase</keyword>
<dbReference type="PANTHER" id="PTHR15495:SF7">
    <property type="entry name" value="GPI INOSITOL-DEACYLASE"/>
    <property type="match status" value="1"/>
</dbReference>
<evidence type="ECO:0000256" key="8">
    <source>
        <dbReference type="ARBA" id="ARBA00022989"/>
    </source>
</evidence>
<dbReference type="SUPFAM" id="SSF53474">
    <property type="entry name" value="alpha/beta-Hydrolases"/>
    <property type="match status" value="1"/>
</dbReference>
<dbReference type="OMA" id="YGLYYYY"/>
<evidence type="ECO:0000313" key="13">
    <source>
        <dbReference type="EMBL" id="EEB12821.1"/>
    </source>
</evidence>
<evidence type="ECO:0000256" key="1">
    <source>
        <dbReference type="ARBA" id="ARBA00004477"/>
    </source>
</evidence>
<dbReference type="Pfam" id="PF07819">
    <property type="entry name" value="PGAP1"/>
    <property type="match status" value="1"/>
</dbReference>
<dbReference type="eggNOG" id="KOG3724">
    <property type="taxonomic scope" value="Eukaryota"/>
</dbReference>
<dbReference type="GO" id="GO:0015031">
    <property type="term" value="P:protein transport"/>
    <property type="evidence" value="ECO:0007669"/>
    <property type="project" value="UniProtKB-KW"/>
</dbReference>
<keyword evidence="7 10" id="KW-0653">Protein transport</keyword>
<evidence type="ECO:0000256" key="2">
    <source>
        <dbReference type="ARBA" id="ARBA00006931"/>
    </source>
</evidence>
<reference evidence="13" key="1">
    <citation type="submission" date="2007-04" db="EMBL/GenBank/DDBJ databases">
        <title>Annotation of Pediculus humanus corporis strain USDA.</title>
        <authorList>
            <person name="Kirkness E."/>
            <person name="Hannick L."/>
            <person name="Hass B."/>
            <person name="Bruggner R."/>
            <person name="Lawson D."/>
            <person name="Bidwell S."/>
            <person name="Joardar V."/>
            <person name="Caler E."/>
            <person name="Walenz B."/>
            <person name="Inman J."/>
            <person name="Schobel S."/>
            <person name="Galinsky K."/>
            <person name="Amedeo P."/>
            <person name="Strausberg R."/>
        </authorList>
    </citation>
    <scope>NUCLEOTIDE SEQUENCE</scope>
    <source>
        <strain evidence="13">USDA</strain>
    </source>
</reference>
<feature type="transmembrane region" description="Helical" evidence="10">
    <location>
        <begin position="722"/>
        <end position="749"/>
    </location>
</feature>
<dbReference type="HOGENOM" id="CLU_013735_1_0_1"/>
<evidence type="ECO:0000256" key="5">
    <source>
        <dbReference type="ARBA" id="ARBA00022801"/>
    </source>
</evidence>
<dbReference type="AlphaFoldDB" id="E0VHG5"/>
<dbReference type="InParanoid" id="E0VHG5"/>
<keyword evidence="15" id="KW-1185">Reference proteome</keyword>
<dbReference type="RefSeq" id="XP_002425559.1">
    <property type="nucleotide sequence ID" value="XM_002425514.1"/>
</dbReference>
<dbReference type="GeneID" id="8237363"/>
<dbReference type="KEGG" id="phu:Phum_PHUM208990"/>
<dbReference type="EMBL" id="DS235170">
    <property type="protein sequence ID" value="EEB12821.1"/>
    <property type="molecule type" value="Genomic_DNA"/>
</dbReference>
<dbReference type="InterPro" id="IPR029058">
    <property type="entry name" value="AB_hydrolase_fold"/>
</dbReference>
<dbReference type="OrthoDB" id="348976at2759"/>
<evidence type="ECO:0000313" key="14">
    <source>
        <dbReference type="EnsemblMetazoa" id="PHUM208990-PA"/>
    </source>
</evidence>
<evidence type="ECO:0000256" key="3">
    <source>
        <dbReference type="ARBA" id="ARBA00022448"/>
    </source>
</evidence>